<comment type="caution">
    <text evidence="3">The sequence shown here is derived from an EMBL/GenBank/DDBJ whole genome shotgun (WGS) entry which is preliminary data.</text>
</comment>
<sequence>MNSHTYFVSYISFVFLLLYKAAGREPIDTTTGFVSQPLNQSSFDIQKPYDIALEQRYNFSNRVHKLWVLKSDKPHSRTSKTLPRTEIRFRGYDYSSGVWQFEAFGYVPHGTSGVVIMQVFGSNPPSATTTMLRVYDNNLYYYQNPIILSNLDDKWFRLNVIHDVDLNNVKVYVDRVLKYDGPGREGKSHYFKCGVYSQNDGSLCMESRWKDIKIYKKT</sequence>
<evidence type="ECO:0000256" key="1">
    <source>
        <dbReference type="SAM" id="SignalP"/>
    </source>
</evidence>
<dbReference type="Proteomes" id="UP000326396">
    <property type="component" value="Linkage Group LG5"/>
</dbReference>
<dbReference type="AlphaFoldDB" id="A0A5N6MJQ4"/>
<evidence type="ECO:0000259" key="2">
    <source>
        <dbReference type="Pfam" id="PF08787"/>
    </source>
</evidence>
<dbReference type="InterPro" id="IPR013320">
    <property type="entry name" value="ConA-like_dom_sf"/>
</dbReference>
<dbReference type="PANTHER" id="PTHR33681:SF4">
    <property type="entry name" value="OS12G0171100 PROTEIN"/>
    <property type="match status" value="1"/>
</dbReference>
<dbReference type="Gene3D" id="2.60.120.200">
    <property type="match status" value="1"/>
</dbReference>
<dbReference type="PANTHER" id="PTHR33681">
    <property type="entry name" value="BINDING PROTEIN, PUTATIVE, EXPRESSED-RELATED"/>
    <property type="match status" value="1"/>
</dbReference>
<feature type="signal peptide" evidence="1">
    <location>
        <begin position="1"/>
        <end position="23"/>
    </location>
</feature>
<keyword evidence="4" id="KW-1185">Reference proteome</keyword>
<accession>A0A5N6MJQ4</accession>
<keyword evidence="1" id="KW-0732">Signal</keyword>
<evidence type="ECO:0000313" key="4">
    <source>
        <dbReference type="Proteomes" id="UP000326396"/>
    </source>
</evidence>
<feature type="domain" description="Alginate lyase 2" evidence="2">
    <location>
        <begin position="41"/>
        <end position="215"/>
    </location>
</feature>
<evidence type="ECO:0000313" key="3">
    <source>
        <dbReference type="EMBL" id="KAD3640525.1"/>
    </source>
</evidence>
<name>A0A5N6MJQ4_9ASTR</name>
<feature type="chain" id="PRO_5024290442" description="Alginate lyase 2 domain-containing protein" evidence="1">
    <location>
        <begin position="24"/>
        <end position="218"/>
    </location>
</feature>
<organism evidence="3 4">
    <name type="scientific">Mikania micrantha</name>
    <name type="common">bitter vine</name>
    <dbReference type="NCBI Taxonomy" id="192012"/>
    <lineage>
        <taxon>Eukaryota</taxon>
        <taxon>Viridiplantae</taxon>
        <taxon>Streptophyta</taxon>
        <taxon>Embryophyta</taxon>
        <taxon>Tracheophyta</taxon>
        <taxon>Spermatophyta</taxon>
        <taxon>Magnoliopsida</taxon>
        <taxon>eudicotyledons</taxon>
        <taxon>Gunneridae</taxon>
        <taxon>Pentapetalae</taxon>
        <taxon>asterids</taxon>
        <taxon>campanulids</taxon>
        <taxon>Asterales</taxon>
        <taxon>Asteraceae</taxon>
        <taxon>Asteroideae</taxon>
        <taxon>Heliantheae alliance</taxon>
        <taxon>Eupatorieae</taxon>
        <taxon>Mikania</taxon>
    </lineage>
</organism>
<dbReference type="Pfam" id="PF08787">
    <property type="entry name" value="Alginate_lyase2"/>
    <property type="match status" value="1"/>
</dbReference>
<dbReference type="OrthoDB" id="4221926at2759"/>
<dbReference type="SUPFAM" id="SSF49899">
    <property type="entry name" value="Concanavalin A-like lectins/glucanases"/>
    <property type="match status" value="1"/>
</dbReference>
<reference evidence="3 4" key="1">
    <citation type="submission" date="2019-05" db="EMBL/GenBank/DDBJ databases">
        <title>Mikania micrantha, genome provides insights into the molecular mechanism of rapid growth.</title>
        <authorList>
            <person name="Liu B."/>
        </authorList>
    </citation>
    <scope>NUCLEOTIDE SEQUENCE [LARGE SCALE GENOMIC DNA]</scope>
    <source>
        <strain evidence="3">NLD-2019</strain>
        <tissue evidence="3">Leaf</tissue>
    </source>
</reference>
<protein>
    <recommendedName>
        <fullName evidence="2">Alginate lyase 2 domain-containing protein</fullName>
    </recommendedName>
</protein>
<dbReference type="InterPro" id="IPR014895">
    <property type="entry name" value="Alginate_lyase_2"/>
</dbReference>
<gene>
    <name evidence="3" type="ORF">E3N88_29748</name>
</gene>
<proteinExistence type="predicted"/>
<dbReference type="EMBL" id="SZYD01000015">
    <property type="protein sequence ID" value="KAD3640525.1"/>
    <property type="molecule type" value="Genomic_DNA"/>
</dbReference>